<keyword evidence="1" id="KW-0677">Repeat</keyword>
<keyword evidence="5" id="KW-1185">Reference proteome</keyword>
<keyword evidence="3" id="KW-0175">Coiled coil</keyword>
<evidence type="ECO:0000256" key="2">
    <source>
        <dbReference type="ARBA" id="ARBA00022803"/>
    </source>
</evidence>
<organism evidence="4 5">
    <name type="scientific">Vairimorpha apis BRL 01</name>
    <dbReference type="NCBI Taxonomy" id="1037528"/>
    <lineage>
        <taxon>Eukaryota</taxon>
        <taxon>Fungi</taxon>
        <taxon>Fungi incertae sedis</taxon>
        <taxon>Microsporidia</taxon>
        <taxon>Nosematidae</taxon>
        <taxon>Vairimorpha</taxon>
    </lineage>
</organism>
<dbReference type="Proteomes" id="UP000053780">
    <property type="component" value="Unassembled WGS sequence"/>
</dbReference>
<dbReference type="PANTHER" id="PTHR45831:SF2">
    <property type="entry name" value="LD24721P"/>
    <property type="match status" value="1"/>
</dbReference>
<evidence type="ECO:0000256" key="3">
    <source>
        <dbReference type="SAM" id="Coils"/>
    </source>
</evidence>
<evidence type="ECO:0000256" key="1">
    <source>
        <dbReference type="ARBA" id="ARBA00022737"/>
    </source>
</evidence>
<dbReference type="InterPro" id="IPR011990">
    <property type="entry name" value="TPR-like_helical_dom_sf"/>
</dbReference>
<reference evidence="4 5" key="1">
    <citation type="journal article" date="2013" name="BMC Genomics">
        <title>Genome sequencing and comparative genomics of honey bee microsporidia, Nosema apis reveal novel insights into host-parasite interactions.</title>
        <authorList>
            <person name="Chen Yp."/>
            <person name="Pettis J.S."/>
            <person name="Zhao Y."/>
            <person name="Liu X."/>
            <person name="Tallon L.J."/>
            <person name="Sadzewicz L.D."/>
            <person name="Li R."/>
            <person name="Zheng H."/>
            <person name="Huang S."/>
            <person name="Zhang X."/>
            <person name="Hamilton M.C."/>
            <person name="Pernal S.F."/>
            <person name="Melathopoulos A.P."/>
            <person name="Yan X."/>
            <person name="Evans J.D."/>
        </authorList>
    </citation>
    <scope>NUCLEOTIDE SEQUENCE [LARGE SCALE GENOMIC DNA]</scope>
    <source>
        <strain evidence="4 5">BRL 01</strain>
    </source>
</reference>
<dbReference type="PANTHER" id="PTHR45831">
    <property type="entry name" value="LD24721P"/>
    <property type="match status" value="1"/>
</dbReference>
<dbReference type="GO" id="GO:0060090">
    <property type="term" value="F:molecular adaptor activity"/>
    <property type="evidence" value="ECO:0007669"/>
    <property type="project" value="TreeGrafter"/>
</dbReference>
<dbReference type="OrthoDB" id="2423701at2759"/>
<dbReference type="SMART" id="SM00028">
    <property type="entry name" value="TPR"/>
    <property type="match status" value="2"/>
</dbReference>
<gene>
    <name evidence="4" type="ORF">NAPIS_ORF00697</name>
</gene>
<accession>T0LBJ3</accession>
<name>T0LBJ3_9MICR</name>
<dbReference type="EMBL" id="KE647101">
    <property type="protein sequence ID" value="EQB61723.1"/>
    <property type="molecule type" value="Genomic_DNA"/>
</dbReference>
<protein>
    <submittedName>
        <fullName evidence="4">Cre-sgt-1 protein</fullName>
    </submittedName>
</protein>
<sequence>RLSELAVIEEENNVSKKIKSYEEKINKLENNINCLSDNTIYTSISYEKSKNLEFRKNNYLEAINLYTEYLNKRQSYVIFSNRAACYHKLNMYDEAIHDCLSGLKINKSFFKFYLRLGVVHEIKKEIQKAKEFYTTGMEFENHVEIFKKQLNNLEEISEITLKE</sequence>
<dbReference type="GO" id="GO:0072380">
    <property type="term" value="C:TRC complex"/>
    <property type="evidence" value="ECO:0007669"/>
    <property type="project" value="TreeGrafter"/>
</dbReference>
<dbReference type="VEuPathDB" id="MicrosporidiaDB:NAPIS_ORF00697"/>
<dbReference type="GO" id="GO:0006620">
    <property type="term" value="P:post-translational protein targeting to endoplasmic reticulum membrane"/>
    <property type="evidence" value="ECO:0007669"/>
    <property type="project" value="TreeGrafter"/>
</dbReference>
<dbReference type="Gene3D" id="1.25.40.10">
    <property type="entry name" value="Tetratricopeptide repeat domain"/>
    <property type="match status" value="1"/>
</dbReference>
<dbReference type="HOGENOM" id="CLU_1631059_0_0_1"/>
<dbReference type="AlphaFoldDB" id="T0LBJ3"/>
<feature type="non-terminal residue" evidence="4">
    <location>
        <position position="1"/>
    </location>
</feature>
<dbReference type="Pfam" id="PF00515">
    <property type="entry name" value="TPR_1"/>
    <property type="match status" value="1"/>
</dbReference>
<keyword evidence="2" id="KW-0802">TPR repeat</keyword>
<proteinExistence type="predicted"/>
<dbReference type="InterPro" id="IPR019734">
    <property type="entry name" value="TPR_rpt"/>
</dbReference>
<evidence type="ECO:0000313" key="5">
    <source>
        <dbReference type="Proteomes" id="UP000053780"/>
    </source>
</evidence>
<evidence type="ECO:0000313" key="4">
    <source>
        <dbReference type="EMBL" id="EQB61723.1"/>
    </source>
</evidence>
<dbReference type="GO" id="GO:0016020">
    <property type="term" value="C:membrane"/>
    <property type="evidence" value="ECO:0007669"/>
    <property type="project" value="TreeGrafter"/>
</dbReference>
<feature type="coiled-coil region" evidence="3">
    <location>
        <begin position="11"/>
        <end position="38"/>
    </location>
</feature>
<dbReference type="InterPro" id="IPR047150">
    <property type="entry name" value="SGT"/>
</dbReference>
<dbReference type="SUPFAM" id="SSF48452">
    <property type="entry name" value="TPR-like"/>
    <property type="match status" value="1"/>
</dbReference>